<sequence length="375" mass="41778">MRDQIDALTSLRGIAAILVVLYHYTGSFLPNLSVSQHTSFIVKGYLWVDLFFLLSGFVIMHAYGQQFRSRVDWPSFRTFLFGRIARLYPLHLTILVAFVLLELLRATLTQSGVDDLQREAFEGGKNLPALVEHLLMIQAAGLQDGLTWNGPAWSIGAEWLAYLFFPVLASFLFGKGWRAHVVICLVGILGLAVIADNPRGLNLTYDYGAFRCLFQFCIGAVLYQVFRRGSMRWLHHDMAFVVIASITTGLMHIGANDLLLPPVFALLILSLSGNKHRIASLLTVAPLRMMGVISYSIYMSHMLVLEAIQLGSHVITGHGFGHWLDAPTSVLALMVLIAAILLISVGLYRYIELPMRHALRGSRFARLYVYAPTAA</sequence>
<dbReference type="GO" id="GO:0016747">
    <property type="term" value="F:acyltransferase activity, transferring groups other than amino-acyl groups"/>
    <property type="evidence" value="ECO:0007669"/>
    <property type="project" value="InterPro"/>
</dbReference>
<dbReference type="PANTHER" id="PTHR23028">
    <property type="entry name" value="ACETYLTRANSFERASE"/>
    <property type="match status" value="1"/>
</dbReference>
<gene>
    <name evidence="3" type="ORF">HCU01_03460</name>
    <name evidence="4" type="ORF">SAMN05660971_00501</name>
</gene>
<feature type="transmembrane region" description="Helical" evidence="1">
    <location>
        <begin position="207"/>
        <end position="226"/>
    </location>
</feature>
<keyword evidence="4" id="KW-0012">Acyltransferase</keyword>
<dbReference type="Proteomes" id="UP000321726">
    <property type="component" value="Unassembled WGS sequence"/>
</dbReference>
<dbReference type="PANTHER" id="PTHR23028:SF131">
    <property type="entry name" value="BLR2367 PROTEIN"/>
    <property type="match status" value="1"/>
</dbReference>
<keyword evidence="4" id="KW-0808">Transferase</keyword>
<evidence type="ECO:0000313" key="5">
    <source>
        <dbReference type="Proteomes" id="UP000184123"/>
    </source>
</evidence>
<dbReference type="GO" id="GO:0016787">
    <property type="term" value="F:hydrolase activity"/>
    <property type="evidence" value="ECO:0007669"/>
    <property type="project" value="UniProtKB-KW"/>
</dbReference>
<evidence type="ECO:0000313" key="4">
    <source>
        <dbReference type="EMBL" id="SHL41771.1"/>
    </source>
</evidence>
<evidence type="ECO:0000313" key="6">
    <source>
        <dbReference type="Proteomes" id="UP000321726"/>
    </source>
</evidence>
<evidence type="ECO:0000259" key="2">
    <source>
        <dbReference type="Pfam" id="PF01757"/>
    </source>
</evidence>
<feature type="transmembrane region" description="Helical" evidence="1">
    <location>
        <begin position="7"/>
        <end position="24"/>
    </location>
</feature>
<dbReference type="Proteomes" id="UP000184123">
    <property type="component" value="Unassembled WGS sequence"/>
</dbReference>
<protein>
    <submittedName>
        <fullName evidence="3 4">Acyltransferase</fullName>
    </submittedName>
</protein>
<feature type="transmembrane region" description="Helical" evidence="1">
    <location>
        <begin position="44"/>
        <end position="63"/>
    </location>
</feature>
<dbReference type="STRING" id="44933.SAMN05660971_00501"/>
<keyword evidence="4" id="KW-0378">Hydrolase</keyword>
<organism evidence="4 5">
    <name type="scientific">Halomonas cupida</name>
    <dbReference type="NCBI Taxonomy" id="44933"/>
    <lineage>
        <taxon>Bacteria</taxon>
        <taxon>Pseudomonadati</taxon>
        <taxon>Pseudomonadota</taxon>
        <taxon>Gammaproteobacteria</taxon>
        <taxon>Oceanospirillales</taxon>
        <taxon>Halomonadaceae</taxon>
        <taxon>Halomonas</taxon>
    </lineage>
</organism>
<dbReference type="Pfam" id="PF01757">
    <property type="entry name" value="Acyl_transf_3"/>
    <property type="match status" value="1"/>
</dbReference>
<accession>A0A1M7AG45</accession>
<feature type="transmembrane region" description="Helical" evidence="1">
    <location>
        <begin position="238"/>
        <end position="258"/>
    </location>
</feature>
<keyword evidence="1" id="KW-1133">Transmembrane helix</keyword>
<reference evidence="3 6" key="2">
    <citation type="submission" date="2019-07" db="EMBL/GenBank/DDBJ databases">
        <title>Whole genome shotgun sequence of Halomonas cupida NBRC 102219.</title>
        <authorList>
            <person name="Hosoyama A."/>
            <person name="Uohara A."/>
            <person name="Ohji S."/>
            <person name="Ichikawa N."/>
        </authorList>
    </citation>
    <scope>NUCLEOTIDE SEQUENCE [LARGE SCALE GENOMIC DNA]</scope>
    <source>
        <strain evidence="3 6">NBRC 102219</strain>
    </source>
</reference>
<dbReference type="InterPro" id="IPR050879">
    <property type="entry name" value="Acyltransferase_3"/>
</dbReference>
<dbReference type="AlphaFoldDB" id="A0A1M7AG45"/>
<keyword evidence="6" id="KW-1185">Reference proteome</keyword>
<feature type="transmembrane region" description="Helical" evidence="1">
    <location>
        <begin position="179"/>
        <end position="195"/>
    </location>
</feature>
<dbReference type="GO" id="GO:0016020">
    <property type="term" value="C:membrane"/>
    <property type="evidence" value="ECO:0007669"/>
    <property type="project" value="TreeGrafter"/>
</dbReference>
<dbReference type="GO" id="GO:0000271">
    <property type="term" value="P:polysaccharide biosynthetic process"/>
    <property type="evidence" value="ECO:0007669"/>
    <property type="project" value="TreeGrafter"/>
</dbReference>
<dbReference type="EMBL" id="BJXU01000011">
    <property type="protein sequence ID" value="GEN22397.1"/>
    <property type="molecule type" value="Genomic_DNA"/>
</dbReference>
<proteinExistence type="predicted"/>
<dbReference type="InterPro" id="IPR002656">
    <property type="entry name" value="Acyl_transf_3_dom"/>
</dbReference>
<name>A0A1M7AG45_9GAMM</name>
<keyword evidence="1" id="KW-0812">Transmembrane</keyword>
<feature type="transmembrane region" description="Helical" evidence="1">
    <location>
        <begin position="152"/>
        <end position="172"/>
    </location>
</feature>
<reference evidence="4 5" key="1">
    <citation type="submission" date="2016-11" db="EMBL/GenBank/DDBJ databases">
        <authorList>
            <person name="Jaros S."/>
            <person name="Januszkiewicz K."/>
            <person name="Wedrychowicz H."/>
        </authorList>
    </citation>
    <scope>NUCLEOTIDE SEQUENCE [LARGE SCALE GENOMIC DNA]</scope>
    <source>
        <strain evidence="4 5">DSM 4740</strain>
    </source>
</reference>
<keyword evidence="1" id="KW-0472">Membrane</keyword>
<dbReference type="OrthoDB" id="9767863at2"/>
<feature type="domain" description="Acyltransferase 3" evidence="2">
    <location>
        <begin position="7"/>
        <end position="348"/>
    </location>
</feature>
<feature type="transmembrane region" description="Helical" evidence="1">
    <location>
        <begin position="84"/>
        <end position="104"/>
    </location>
</feature>
<dbReference type="EMBL" id="FRCA01000001">
    <property type="protein sequence ID" value="SHL41771.1"/>
    <property type="molecule type" value="Genomic_DNA"/>
</dbReference>
<evidence type="ECO:0000313" key="3">
    <source>
        <dbReference type="EMBL" id="GEN22397.1"/>
    </source>
</evidence>
<evidence type="ECO:0000256" key="1">
    <source>
        <dbReference type="SAM" id="Phobius"/>
    </source>
</evidence>
<dbReference type="RefSeq" id="WP_073433423.1">
    <property type="nucleotide sequence ID" value="NZ_BJXU01000011.1"/>
</dbReference>
<feature type="transmembrane region" description="Helical" evidence="1">
    <location>
        <begin position="330"/>
        <end position="351"/>
    </location>
</feature>